<keyword evidence="2" id="KW-1185">Reference proteome</keyword>
<dbReference type="RefSeq" id="WP_207870854.1">
    <property type="nucleotide sequence ID" value="NZ_CP062222.1"/>
</dbReference>
<evidence type="ECO:0000313" key="1">
    <source>
        <dbReference type="EMBL" id="QTC91676.1"/>
    </source>
</evidence>
<dbReference type="KEGG" id="bgoe:IFJ75_01695"/>
<dbReference type="EMBL" id="CP062222">
    <property type="protein sequence ID" value="QTC91676.1"/>
    <property type="molecule type" value="Genomic_DNA"/>
</dbReference>
<gene>
    <name evidence="1" type="ORF">IFJ75_01695</name>
</gene>
<organism evidence="1 2">
    <name type="scientific">Brevundimonas goettingensis</name>
    <dbReference type="NCBI Taxonomy" id="2774190"/>
    <lineage>
        <taxon>Bacteria</taxon>
        <taxon>Pseudomonadati</taxon>
        <taxon>Pseudomonadota</taxon>
        <taxon>Alphaproteobacteria</taxon>
        <taxon>Caulobacterales</taxon>
        <taxon>Caulobacteraceae</taxon>
        <taxon>Brevundimonas</taxon>
    </lineage>
</organism>
<proteinExistence type="predicted"/>
<accession>A0A975GVP4</accession>
<name>A0A975GVP4_9CAUL</name>
<reference evidence="1" key="1">
    <citation type="submission" date="2020-09" db="EMBL/GenBank/DDBJ databases">
        <title>Brevundimonas sp. LVF2 isolated from a puddle in Goettingen, Germany.</title>
        <authorList>
            <person name="Friedrich I."/>
            <person name="Klassen A."/>
            <person name="Hannes N."/>
            <person name="Schneider D."/>
            <person name="Hertel R."/>
            <person name="Daniel R."/>
        </authorList>
    </citation>
    <scope>NUCLEOTIDE SEQUENCE</scope>
    <source>
        <strain evidence="1">LVF2</strain>
    </source>
</reference>
<dbReference type="AlphaFoldDB" id="A0A975GVP4"/>
<evidence type="ECO:0000313" key="2">
    <source>
        <dbReference type="Proteomes" id="UP000663918"/>
    </source>
</evidence>
<evidence type="ECO:0008006" key="3">
    <source>
        <dbReference type="Google" id="ProtNLM"/>
    </source>
</evidence>
<dbReference type="Proteomes" id="UP000663918">
    <property type="component" value="Chromosome"/>
</dbReference>
<protein>
    <recommendedName>
        <fullName evidence="3">Anti-sigma factor</fullName>
    </recommendedName>
</protein>
<sequence length="241" mass="24878">MTQFDDETLMRRADGELSPERAAEVDAAAAADPALAARLAAFRSDRTTAREAFPIAPDPRDADLMRMIGGGAKAKASSGWTERLKAAFAPQSAPIWGGLATACFVGGLALGWLGMRPTPEGFAVQPGGVIADAGLVRVLDQRLAADGADGQGRAIGLTFRDAEGRWCRTFQAGEAGVAGLACRRDGHWAVQALAPFEAGSTEVRTASSDTPAVVLAAVDATLAGETVAGEEEAKARAAGWK</sequence>